<evidence type="ECO:0000256" key="1">
    <source>
        <dbReference type="ARBA" id="ARBA00022801"/>
    </source>
</evidence>
<dbReference type="Pfam" id="PF12146">
    <property type="entry name" value="Hydrolase_4"/>
    <property type="match status" value="1"/>
</dbReference>
<evidence type="ECO:0000313" key="4">
    <source>
        <dbReference type="EMBL" id="NMN97552.1"/>
    </source>
</evidence>
<sequence length="303" mass="32470">MSGYTRQDVTFDSHGTACAAWLYRPTGAQNPPIIAMAHGFAAIRALRLDAYAARFADAGYAVLVFDYRGWGDSAGEPRRVLDIGAQHLDWRAGVAYARSIENVDTSRVVLWGSSFGGGHALHLAAEDHDVAAVIAQVPHISGLASTFTQSPGLVARLIAAGVRDQIGAIAGLQPYRVAAVGYPGDVAMMTSPDAAPMAERLAGDRREELLAENDVAARIALRVPFYSPGRSARKITAPTLVQIAMRDSVTPFDVALKAARQIPKGEVLTYDCAHFEPYLEPYFDSVVAGQLDFLAVHVPITQP</sequence>
<comment type="caution">
    <text evidence="4">The sequence shown here is derived from an EMBL/GenBank/DDBJ whole genome shotgun (WGS) entry which is preliminary data.</text>
</comment>
<evidence type="ECO:0000259" key="3">
    <source>
        <dbReference type="Pfam" id="PF12146"/>
    </source>
</evidence>
<dbReference type="InterPro" id="IPR022742">
    <property type="entry name" value="Hydrolase_4"/>
</dbReference>
<evidence type="ECO:0000256" key="2">
    <source>
        <dbReference type="ARBA" id="ARBA00038115"/>
    </source>
</evidence>
<dbReference type="InterPro" id="IPR029058">
    <property type="entry name" value="AB_hydrolase_fold"/>
</dbReference>
<dbReference type="EMBL" id="VCQU01000007">
    <property type="protein sequence ID" value="NMN97552.1"/>
    <property type="molecule type" value="Genomic_DNA"/>
</dbReference>
<dbReference type="Gene3D" id="3.40.50.1820">
    <property type="entry name" value="alpha/beta hydrolase"/>
    <property type="match status" value="1"/>
</dbReference>
<dbReference type="PANTHER" id="PTHR22946">
    <property type="entry name" value="DIENELACTONE HYDROLASE DOMAIN-CONTAINING PROTEIN-RELATED"/>
    <property type="match status" value="1"/>
</dbReference>
<feature type="domain" description="Serine aminopeptidase S33" evidence="3">
    <location>
        <begin position="33"/>
        <end position="143"/>
    </location>
</feature>
<evidence type="ECO:0000313" key="5">
    <source>
        <dbReference type="Proteomes" id="UP000535543"/>
    </source>
</evidence>
<dbReference type="InterPro" id="IPR000073">
    <property type="entry name" value="AB_hydrolase_1"/>
</dbReference>
<dbReference type="RefSeq" id="WP_169590475.1">
    <property type="nucleotide sequence ID" value="NZ_VCQU01000007.1"/>
</dbReference>
<protein>
    <submittedName>
        <fullName evidence="4">Alpha/beta hydrolase</fullName>
    </submittedName>
</protein>
<reference evidence="4 5" key="2">
    <citation type="submission" date="2020-06" db="EMBL/GenBank/DDBJ databases">
        <title>Antribacter stalactiti gen. nov., sp. nov., a new member of the family Nacardiaceae isolated from a cave.</title>
        <authorList>
            <person name="Kim I.S."/>
        </authorList>
    </citation>
    <scope>NUCLEOTIDE SEQUENCE [LARGE SCALE GENOMIC DNA]</scope>
    <source>
        <strain evidence="4 5">YC2-7</strain>
    </source>
</reference>
<organism evidence="4 5">
    <name type="scientific">Antrihabitans stalactiti</name>
    <dbReference type="NCBI Taxonomy" id="2584121"/>
    <lineage>
        <taxon>Bacteria</taxon>
        <taxon>Bacillati</taxon>
        <taxon>Actinomycetota</taxon>
        <taxon>Actinomycetes</taxon>
        <taxon>Mycobacteriales</taxon>
        <taxon>Nocardiaceae</taxon>
        <taxon>Antrihabitans</taxon>
    </lineage>
</organism>
<name>A0A848KLM3_9NOCA</name>
<proteinExistence type="inferred from homology"/>
<dbReference type="Proteomes" id="UP000535543">
    <property type="component" value="Unassembled WGS sequence"/>
</dbReference>
<dbReference type="SUPFAM" id="SSF53474">
    <property type="entry name" value="alpha/beta-Hydrolases"/>
    <property type="match status" value="1"/>
</dbReference>
<gene>
    <name evidence="4" type="ORF">FGL95_21170</name>
</gene>
<keyword evidence="5" id="KW-1185">Reference proteome</keyword>
<dbReference type="PRINTS" id="PR00111">
    <property type="entry name" value="ABHYDROLASE"/>
</dbReference>
<dbReference type="InterPro" id="IPR050261">
    <property type="entry name" value="FrsA_esterase"/>
</dbReference>
<comment type="similarity">
    <text evidence="2">Belongs to the AB hydrolase superfamily. FUS2 hydrolase family.</text>
</comment>
<dbReference type="PANTHER" id="PTHR22946:SF9">
    <property type="entry name" value="POLYKETIDE TRANSFERASE AF380"/>
    <property type="match status" value="1"/>
</dbReference>
<dbReference type="AlphaFoldDB" id="A0A848KLM3"/>
<dbReference type="GO" id="GO:0052689">
    <property type="term" value="F:carboxylic ester hydrolase activity"/>
    <property type="evidence" value="ECO:0007669"/>
    <property type="project" value="UniProtKB-ARBA"/>
</dbReference>
<reference evidence="4 5" key="1">
    <citation type="submission" date="2019-05" db="EMBL/GenBank/DDBJ databases">
        <authorList>
            <person name="Lee S.D."/>
        </authorList>
    </citation>
    <scope>NUCLEOTIDE SEQUENCE [LARGE SCALE GENOMIC DNA]</scope>
    <source>
        <strain evidence="4 5">YC2-7</strain>
    </source>
</reference>
<keyword evidence="1 4" id="KW-0378">Hydrolase</keyword>
<accession>A0A848KLM3</accession>